<reference evidence="2 3" key="1">
    <citation type="submission" date="2018-03" db="EMBL/GenBank/DDBJ databases">
        <title>Genome sequencing of Ottowia sp.</title>
        <authorList>
            <person name="Kim S.-J."/>
            <person name="Heo J."/>
            <person name="Kwon S.-W."/>
        </authorList>
    </citation>
    <scope>NUCLEOTIDE SEQUENCE [LARGE SCALE GENOMIC DNA]</scope>
    <source>
        <strain evidence="2 3">KADR8-3</strain>
    </source>
</reference>
<feature type="domain" description="Glycosyltransferase 2-like" evidence="1">
    <location>
        <begin position="9"/>
        <end position="151"/>
    </location>
</feature>
<dbReference type="PANTHER" id="PTHR43685:SF2">
    <property type="entry name" value="GLYCOSYLTRANSFERASE 2-LIKE DOMAIN-CONTAINING PROTEIN"/>
    <property type="match status" value="1"/>
</dbReference>
<evidence type="ECO:0000259" key="1">
    <source>
        <dbReference type="Pfam" id="PF00535"/>
    </source>
</evidence>
<dbReference type="PANTHER" id="PTHR43685">
    <property type="entry name" value="GLYCOSYLTRANSFERASE"/>
    <property type="match status" value="1"/>
</dbReference>
<accession>A0A2S0MAN7</accession>
<dbReference type="GO" id="GO:0016740">
    <property type="term" value="F:transferase activity"/>
    <property type="evidence" value="ECO:0007669"/>
    <property type="project" value="UniProtKB-KW"/>
</dbReference>
<evidence type="ECO:0000313" key="2">
    <source>
        <dbReference type="EMBL" id="AVO32964.1"/>
    </source>
</evidence>
<organism evidence="2 3">
    <name type="scientific">Ottowia oryzae</name>
    <dbReference type="NCBI Taxonomy" id="2109914"/>
    <lineage>
        <taxon>Bacteria</taxon>
        <taxon>Pseudomonadati</taxon>
        <taxon>Pseudomonadota</taxon>
        <taxon>Betaproteobacteria</taxon>
        <taxon>Burkholderiales</taxon>
        <taxon>Comamonadaceae</taxon>
        <taxon>Ottowia</taxon>
    </lineage>
</organism>
<dbReference type="SUPFAM" id="SSF53448">
    <property type="entry name" value="Nucleotide-diphospho-sugar transferases"/>
    <property type="match status" value="1"/>
</dbReference>
<dbReference type="KEGG" id="otk:C6570_00845"/>
<evidence type="ECO:0000313" key="3">
    <source>
        <dbReference type="Proteomes" id="UP000239709"/>
    </source>
</evidence>
<name>A0A2S0MAN7_9BURK</name>
<sequence length="317" mass="35143">MTQPAPVDILLATYNGARYLAPQLDSLLAQTHSHFRLLVSDDGSSDGTLSILRRYEAAFGGRMLLLPTDVRSGGVARNFERLMRASAEHGQARWMAFCDQDDVWLPEKTARLLAAVQALEAAHGARTPCLAHSDLTVVDQDLQVLSPSFAAYQRIAPADINPRTLLSVNQVTGCAMLINRALLELALPMPADVVMHDWWLAQLSGSGARQYLPEPLILYRQHGRNQLGARDRGLASRLKRLASDGGGVVRRVRQLGRGTRAQAEALQQRLQQRGLSAGYVAEYLAWRQRSLPQRALTYKTYYVGPALDCLSRLLLWH</sequence>
<gene>
    <name evidence="2" type="ORF">C6570_00845</name>
</gene>
<dbReference type="InterPro" id="IPR029044">
    <property type="entry name" value="Nucleotide-diphossugar_trans"/>
</dbReference>
<dbReference type="Proteomes" id="UP000239709">
    <property type="component" value="Chromosome"/>
</dbReference>
<dbReference type="InterPro" id="IPR050834">
    <property type="entry name" value="Glycosyltransf_2"/>
</dbReference>
<proteinExistence type="predicted"/>
<dbReference type="OrthoDB" id="9802649at2"/>
<protein>
    <submittedName>
        <fullName evidence="2">Family 2 glycosyl transferase</fullName>
    </submittedName>
</protein>
<dbReference type="EMBL" id="CP027666">
    <property type="protein sequence ID" value="AVO32964.1"/>
    <property type="molecule type" value="Genomic_DNA"/>
</dbReference>
<dbReference type="RefSeq" id="WP_106701191.1">
    <property type="nucleotide sequence ID" value="NZ_CP027666.1"/>
</dbReference>
<keyword evidence="3" id="KW-1185">Reference proteome</keyword>
<keyword evidence="2" id="KW-0808">Transferase</keyword>
<dbReference type="CDD" id="cd04196">
    <property type="entry name" value="GT_2_like_d"/>
    <property type="match status" value="1"/>
</dbReference>
<dbReference type="Pfam" id="PF00535">
    <property type="entry name" value="Glycos_transf_2"/>
    <property type="match status" value="1"/>
</dbReference>
<dbReference type="InterPro" id="IPR001173">
    <property type="entry name" value="Glyco_trans_2-like"/>
</dbReference>
<dbReference type="AlphaFoldDB" id="A0A2S0MAN7"/>
<dbReference type="Gene3D" id="3.90.550.10">
    <property type="entry name" value="Spore Coat Polysaccharide Biosynthesis Protein SpsA, Chain A"/>
    <property type="match status" value="1"/>
</dbReference>